<comment type="caution">
    <text evidence="2">The sequence shown here is derived from an EMBL/GenBank/DDBJ whole genome shotgun (WGS) entry which is preliminary data.</text>
</comment>
<evidence type="ECO:0000256" key="1">
    <source>
        <dbReference type="SAM" id="MobiDB-lite"/>
    </source>
</evidence>
<proteinExistence type="predicted"/>
<sequence>MAVFWNKPNSDKSATETVVDTEENSQEPDVKPKEDISMTVNSSSTIKTNSTHKGPPSPATVLSQVLSHATMLVQ</sequence>
<keyword evidence="3" id="KW-1185">Reference proteome</keyword>
<protein>
    <submittedName>
        <fullName evidence="2">Uncharacterized protein</fullName>
    </submittedName>
</protein>
<feature type="compositionally biased region" description="Polar residues" evidence="1">
    <location>
        <begin position="38"/>
        <end position="52"/>
    </location>
</feature>
<evidence type="ECO:0000313" key="2">
    <source>
        <dbReference type="EMBL" id="KAJ7383645.1"/>
    </source>
</evidence>
<feature type="region of interest" description="Disordered" evidence="1">
    <location>
        <begin position="1"/>
        <end position="60"/>
    </location>
</feature>
<gene>
    <name evidence="2" type="ORF">OS493_026831</name>
</gene>
<name>A0A9W9ZLL3_9CNID</name>
<dbReference type="AlphaFoldDB" id="A0A9W9ZLL3"/>
<accession>A0A9W9ZLL3</accession>
<evidence type="ECO:0000313" key="3">
    <source>
        <dbReference type="Proteomes" id="UP001163046"/>
    </source>
</evidence>
<reference evidence="2" key="1">
    <citation type="submission" date="2023-01" db="EMBL/GenBank/DDBJ databases">
        <title>Genome assembly of the deep-sea coral Lophelia pertusa.</title>
        <authorList>
            <person name="Herrera S."/>
            <person name="Cordes E."/>
        </authorList>
    </citation>
    <scope>NUCLEOTIDE SEQUENCE</scope>
    <source>
        <strain evidence="2">USNM1676648</strain>
        <tissue evidence="2">Polyp</tissue>
    </source>
</reference>
<dbReference type="EMBL" id="MU825896">
    <property type="protein sequence ID" value="KAJ7383645.1"/>
    <property type="molecule type" value="Genomic_DNA"/>
</dbReference>
<organism evidence="2 3">
    <name type="scientific">Desmophyllum pertusum</name>
    <dbReference type="NCBI Taxonomy" id="174260"/>
    <lineage>
        <taxon>Eukaryota</taxon>
        <taxon>Metazoa</taxon>
        <taxon>Cnidaria</taxon>
        <taxon>Anthozoa</taxon>
        <taxon>Hexacorallia</taxon>
        <taxon>Scleractinia</taxon>
        <taxon>Caryophylliina</taxon>
        <taxon>Caryophylliidae</taxon>
        <taxon>Desmophyllum</taxon>
    </lineage>
</organism>
<dbReference type="Proteomes" id="UP001163046">
    <property type="component" value="Unassembled WGS sequence"/>
</dbReference>